<reference evidence="2 3" key="1">
    <citation type="submission" date="2018-06" db="EMBL/GenBank/DDBJ databases">
        <title>Comparative genomics reveals the genomic features of Rhizophagus irregularis, R. cerebriforme, R. diaphanum and Gigaspora rosea, and their symbiotic lifestyle signature.</title>
        <authorList>
            <person name="Morin E."/>
            <person name="San Clemente H."/>
            <person name="Chen E.C.H."/>
            <person name="De La Providencia I."/>
            <person name="Hainaut M."/>
            <person name="Kuo A."/>
            <person name="Kohler A."/>
            <person name="Murat C."/>
            <person name="Tang N."/>
            <person name="Roy S."/>
            <person name="Loubradou J."/>
            <person name="Henrissat B."/>
            <person name="Grigoriev I.V."/>
            <person name="Corradi N."/>
            <person name="Roux C."/>
            <person name="Martin F.M."/>
        </authorList>
    </citation>
    <scope>NUCLEOTIDE SEQUENCE [LARGE SCALE GENOMIC DNA]</scope>
    <source>
        <strain evidence="2 3">DAOM 194757</strain>
    </source>
</reference>
<keyword evidence="1" id="KW-0812">Transmembrane</keyword>
<evidence type="ECO:0000313" key="2">
    <source>
        <dbReference type="EMBL" id="RIB10195.1"/>
    </source>
</evidence>
<dbReference type="EMBL" id="QKWP01001280">
    <property type="protein sequence ID" value="RIB10195.1"/>
    <property type="molecule type" value="Genomic_DNA"/>
</dbReference>
<dbReference type="AlphaFoldDB" id="A0A397UIT2"/>
<comment type="caution">
    <text evidence="2">The sequence shown here is derived from an EMBL/GenBank/DDBJ whole genome shotgun (WGS) entry which is preliminary data.</text>
</comment>
<keyword evidence="1" id="KW-0472">Membrane</keyword>
<feature type="transmembrane region" description="Helical" evidence="1">
    <location>
        <begin position="50"/>
        <end position="69"/>
    </location>
</feature>
<evidence type="ECO:0000313" key="3">
    <source>
        <dbReference type="Proteomes" id="UP000266673"/>
    </source>
</evidence>
<gene>
    <name evidence="2" type="ORF">C2G38_2206778</name>
</gene>
<protein>
    <submittedName>
        <fullName evidence="2">Uncharacterized protein</fullName>
    </submittedName>
</protein>
<dbReference type="Proteomes" id="UP000266673">
    <property type="component" value="Unassembled WGS sequence"/>
</dbReference>
<organism evidence="2 3">
    <name type="scientific">Gigaspora rosea</name>
    <dbReference type="NCBI Taxonomy" id="44941"/>
    <lineage>
        <taxon>Eukaryota</taxon>
        <taxon>Fungi</taxon>
        <taxon>Fungi incertae sedis</taxon>
        <taxon>Mucoromycota</taxon>
        <taxon>Glomeromycotina</taxon>
        <taxon>Glomeromycetes</taxon>
        <taxon>Diversisporales</taxon>
        <taxon>Gigasporaceae</taxon>
        <taxon>Gigaspora</taxon>
    </lineage>
</organism>
<dbReference type="OrthoDB" id="2404656at2759"/>
<keyword evidence="1" id="KW-1133">Transmembrane helix</keyword>
<evidence type="ECO:0000256" key="1">
    <source>
        <dbReference type="SAM" id="Phobius"/>
    </source>
</evidence>
<name>A0A397UIT2_9GLOM</name>
<keyword evidence="3" id="KW-1185">Reference proteome</keyword>
<sequence length="216" mass="25615">MLQIGNKLVMNNLIVKILENIFRESYSEIESKIISETNIKDNPTMEENRFIFFIRCALLDFVFMFIYLMPKVLDRDMLKQSYIVECLSPVLRAFHNAFPDVKYMWLEKDVKSIKEANLIFTSNFGERKTDLFILSIQIIGDRLTLFTVSLASKRKYLAVELASFIRNEFLEQEKLQRKIRAFIPTDNYSENLREWLHLPDDDISLVTEEDMDEIFL</sequence>
<accession>A0A397UIT2</accession>
<proteinExistence type="predicted"/>